<dbReference type="Gene3D" id="3.40.50.150">
    <property type="entry name" value="Vaccinia Virus protein VP39"/>
    <property type="match status" value="1"/>
</dbReference>
<dbReference type="EMBL" id="JAJNDB010000007">
    <property type="protein sequence ID" value="MCD2197260.1"/>
    <property type="molecule type" value="Genomic_DNA"/>
</dbReference>
<evidence type="ECO:0000313" key="3">
    <source>
        <dbReference type="EMBL" id="MCD2197260.1"/>
    </source>
</evidence>
<dbReference type="GO" id="GO:0008168">
    <property type="term" value="F:methyltransferase activity"/>
    <property type="evidence" value="ECO:0007669"/>
    <property type="project" value="UniProtKB-KW"/>
</dbReference>
<reference evidence="3 4" key="1">
    <citation type="submission" date="2021-11" db="EMBL/GenBank/DDBJ databases">
        <title>Draft genome sequence of Actinomycetospora sp. SF1 isolated from the rhizosphere soil.</title>
        <authorList>
            <person name="Duangmal K."/>
            <person name="Chantavorakit T."/>
        </authorList>
    </citation>
    <scope>NUCLEOTIDE SEQUENCE [LARGE SCALE GENOMIC DNA]</scope>
    <source>
        <strain evidence="3 4">TBRC 5722</strain>
    </source>
</reference>
<protein>
    <submittedName>
        <fullName evidence="3">Class I SAM-dependent methyltransferase</fullName>
        <ecNumber evidence="3">2.1.1.-</ecNumber>
    </submittedName>
</protein>
<accession>A0ABS8PG62</accession>
<comment type="caution">
    <text evidence="3">The sequence shown here is derived from an EMBL/GenBank/DDBJ whole genome shotgun (WGS) entry which is preliminary data.</text>
</comment>
<dbReference type="InterPro" id="IPR007213">
    <property type="entry name" value="Ppm1/Ppm2/Tcmp"/>
</dbReference>
<evidence type="ECO:0000256" key="1">
    <source>
        <dbReference type="ARBA" id="ARBA00022603"/>
    </source>
</evidence>
<dbReference type="EC" id="2.1.1.-" evidence="3"/>
<keyword evidence="2 3" id="KW-0808">Transferase</keyword>
<dbReference type="SUPFAM" id="SSF53335">
    <property type="entry name" value="S-adenosyl-L-methionine-dependent methyltransferases"/>
    <property type="match status" value="1"/>
</dbReference>
<gene>
    <name evidence="3" type="ORF">LQ327_28195</name>
</gene>
<keyword evidence="1 3" id="KW-0489">Methyltransferase</keyword>
<evidence type="ECO:0000256" key="2">
    <source>
        <dbReference type="ARBA" id="ARBA00022679"/>
    </source>
</evidence>
<dbReference type="InterPro" id="IPR029063">
    <property type="entry name" value="SAM-dependent_MTases_sf"/>
</dbReference>
<proteinExistence type="predicted"/>
<organism evidence="3 4">
    <name type="scientific">Actinomycetospora endophytica</name>
    <dbReference type="NCBI Taxonomy" id="2291215"/>
    <lineage>
        <taxon>Bacteria</taxon>
        <taxon>Bacillati</taxon>
        <taxon>Actinomycetota</taxon>
        <taxon>Actinomycetes</taxon>
        <taxon>Pseudonocardiales</taxon>
        <taxon>Pseudonocardiaceae</taxon>
        <taxon>Actinomycetospora</taxon>
    </lineage>
</organism>
<name>A0ABS8PG62_9PSEU</name>
<dbReference type="Pfam" id="PF04072">
    <property type="entry name" value="LCM"/>
    <property type="match status" value="1"/>
</dbReference>
<dbReference type="PANTHER" id="PTHR43619">
    <property type="entry name" value="S-ADENOSYL-L-METHIONINE-DEPENDENT METHYLTRANSFERASE YKTD-RELATED"/>
    <property type="match status" value="1"/>
</dbReference>
<dbReference type="RefSeq" id="WP_230739159.1">
    <property type="nucleotide sequence ID" value="NZ_JAJNDB010000007.1"/>
</dbReference>
<sequence>MLEGVAETMLVTVYLRAVDARSSTPILGDPYAVGLVDRLASDGHSFTKYALGRGNAPVIAARGRRLDAWTRGFLDAHPDGQVLHLGCGLDSRPLRVHRPAGSRWVDVDQAEVIALRRELYDLPPEIVTIPASVTDPGWWDEVEPALPTILVAEGLLMYLPDVEVHALVDRARERLTAGVELAFDGFAPWVITLTRWSRYLQSSGIRLASPLEDLTAGRPGARTLADLSVVGELAHGSAPGPLLRAVFGGLDVVPFMDDAFRLVHLELAA</sequence>
<keyword evidence="4" id="KW-1185">Reference proteome</keyword>
<evidence type="ECO:0000313" key="4">
    <source>
        <dbReference type="Proteomes" id="UP001199469"/>
    </source>
</evidence>
<dbReference type="GO" id="GO:0032259">
    <property type="term" value="P:methylation"/>
    <property type="evidence" value="ECO:0007669"/>
    <property type="project" value="UniProtKB-KW"/>
</dbReference>
<dbReference type="Proteomes" id="UP001199469">
    <property type="component" value="Unassembled WGS sequence"/>
</dbReference>
<dbReference type="PANTHER" id="PTHR43619:SF2">
    <property type="entry name" value="S-ADENOSYL-L-METHIONINE-DEPENDENT METHYLTRANSFERASES SUPERFAMILY PROTEIN"/>
    <property type="match status" value="1"/>
</dbReference>